<evidence type="ECO:0000313" key="5">
    <source>
        <dbReference type="EMBL" id="GLT23176.1"/>
    </source>
</evidence>
<dbReference type="InterPro" id="IPR036641">
    <property type="entry name" value="HPT_dom_sf"/>
</dbReference>
<feature type="modified residue" description="Phosphohistidine" evidence="2">
    <location>
        <position position="76"/>
    </location>
</feature>
<dbReference type="RefSeq" id="WP_284188396.1">
    <property type="nucleotide sequence ID" value="NZ_BSPX01000040.1"/>
</dbReference>
<feature type="domain" description="HPt" evidence="4">
    <location>
        <begin position="37"/>
        <end position="131"/>
    </location>
</feature>
<evidence type="ECO:0000313" key="6">
    <source>
        <dbReference type="Proteomes" id="UP001157167"/>
    </source>
</evidence>
<evidence type="ECO:0000256" key="2">
    <source>
        <dbReference type="PROSITE-ProRule" id="PRU00110"/>
    </source>
</evidence>
<dbReference type="EMBL" id="BSPX01000040">
    <property type="protein sequence ID" value="GLT23176.1"/>
    <property type="molecule type" value="Genomic_DNA"/>
</dbReference>
<evidence type="ECO:0000256" key="1">
    <source>
        <dbReference type="ARBA" id="ARBA00023012"/>
    </source>
</evidence>
<evidence type="ECO:0000259" key="4">
    <source>
        <dbReference type="PROSITE" id="PS50894"/>
    </source>
</evidence>
<name>A0ABQ6FF15_9RHOO</name>
<gene>
    <name evidence="5" type="ORF">GCM10007933_26390</name>
</gene>
<dbReference type="Pfam" id="PF01627">
    <property type="entry name" value="Hpt"/>
    <property type="match status" value="1"/>
</dbReference>
<dbReference type="SMART" id="SM00073">
    <property type="entry name" value="HPT"/>
    <property type="match status" value="1"/>
</dbReference>
<keyword evidence="6" id="KW-1185">Reference proteome</keyword>
<dbReference type="PROSITE" id="PS50894">
    <property type="entry name" value="HPT"/>
    <property type="match status" value="1"/>
</dbReference>
<reference evidence="6" key="1">
    <citation type="journal article" date="2019" name="Int. J. Syst. Evol. Microbiol.">
        <title>The Global Catalogue of Microorganisms (GCM) 10K type strain sequencing project: providing services to taxonomists for standard genome sequencing and annotation.</title>
        <authorList>
            <consortium name="The Broad Institute Genomics Platform"/>
            <consortium name="The Broad Institute Genome Sequencing Center for Infectious Disease"/>
            <person name="Wu L."/>
            <person name="Ma J."/>
        </authorList>
    </citation>
    <scope>NUCLEOTIDE SEQUENCE [LARGE SCALE GENOMIC DNA]</scope>
    <source>
        <strain evidence="6">NBRC 102407</strain>
    </source>
</reference>
<organism evidence="5 6">
    <name type="scientific">Zoogloea oryzae</name>
    <dbReference type="NCBI Taxonomy" id="310767"/>
    <lineage>
        <taxon>Bacteria</taxon>
        <taxon>Pseudomonadati</taxon>
        <taxon>Pseudomonadota</taxon>
        <taxon>Betaproteobacteria</taxon>
        <taxon>Rhodocyclales</taxon>
        <taxon>Zoogloeaceae</taxon>
        <taxon>Zoogloea</taxon>
    </lineage>
</organism>
<protein>
    <recommendedName>
        <fullName evidence="4">HPt domain-containing protein</fullName>
    </recommendedName>
</protein>
<feature type="region of interest" description="Disordered" evidence="3">
    <location>
        <begin position="1"/>
        <end position="21"/>
    </location>
</feature>
<dbReference type="SUPFAM" id="SSF47226">
    <property type="entry name" value="Histidine-containing phosphotransfer domain, HPT domain"/>
    <property type="match status" value="1"/>
</dbReference>
<sequence length="220" mass="23217">MSSPARPDEPSASPIPGFPGPIDGLDISSGLRRMEGDPELYLALLRDFVATERNAATVIADALAADDCPAATRCAHTVKGLSGTFGAYRLQPVAQNLEQALRDARPRAEVDTLLGHFRAELQALMAALDATLPPEPAPVPQHGPVDRDQLAAVCAELLPLLIDCDMAAIRVVETHAGLLGCAFGTDFRAIEHALRSFDFEIAEAALIAACHKHGFPAPAA</sequence>
<dbReference type="Gene3D" id="1.20.120.160">
    <property type="entry name" value="HPT domain"/>
    <property type="match status" value="1"/>
</dbReference>
<keyword evidence="1" id="KW-0902">Two-component regulatory system</keyword>
<evidence type="ECO:0000256" key="3">
    <source>
        <dbReference type="SAM" id="MobiDB-lite"/>
    </source>
</evidence>
<dbReference type="CDD" id="cd00088">
    <property type="entry name" value="HPT"/>
    <property type="match status" value="1"/>
</dbReference>
<proteinExistence type="predicted"/>
<keyword evidence="2" id="KW-0597">Phosphoprotein</keyword>
<accession>A0ABQ6FF15</accession>
<dbReference type="Proteomes" id="UP001157167">
    <property type="component" value="Unassembled WGS sequence"/>
</dbReference>
<comment type="caution">
    <text evidence="5">The sequence shown here is derived from an EMBL/GenBank/DDBJ whole genome shotgun (WGS) entry which is preliminary data.</text>
</comment>
<dbReference type="InterPro" id="IPR008207">
    <property type="entry name" value="Sig_transdc_His_kin_Hpt_dom"/>
</dbReference>